<keyword evidence="4" id="KW-1185">Reference proteome</keyword>
<evidence type="ECO:0000256" key="1">
    <source>
        <dbReference type="SAM" id="MobiDB-lite"/>
    </source>
</evidence>
<evidence type="ECO:0000313" key="4">
    <source>
        <dbReference type="Proteomes" id="UP000326837"/>
    </source>
</evidence>
<evidence type="ECO:0000256" key="2">
    <source>
        <dbReference type="SAM" id="SignalP"/>
    </source>
</evidence>
<protein>
    <submittedName>
        <fullName evidence="3">Uncharacterized protein</fullName>
    </submittedName>
</protein>
<name>A0A5K7X861_9BACT</name>
<feature type="region of interest" description="Disordered" evidence="1">
    <location>
        <begin position="30"/>
        <end position="54"/>
    </location>
</feature>
<organism evidence="3 4">
    <name type="scientific">Lacipirellula parvula</name>
    <dbReference type="NCBI Taxonomy" id="2650471"/>
    <lineage>
        <taxon>Bacteria</taxon>
        <taxon>Pseudomonadati</taxon>
        <taxon>Planctomycetota</taxon>
        <taxon>Planctomycetia</taxon>
        <taxon>Pirellulales</taxon>
        <taxon>Lacipirellulaceae</taxon>
        <taxon>Lacipirellula</taxon>
    </lineage>
</organism>
<reference evidence="4" key="1">
    <citation type="submission" date="2019-10" db="EMBL/GenBank/DDBJ databases">
        <title>Lacipirellula parvula gen. nov., sp. nov., representing a lineage of planctomycetes widespread in freshwater anoxic habitats, and description of the family Lacipirellulaceae.</title>
        <authorList>
            <person name="Dedysh S.N."/>
            <person name="Kulichevskaya I.S."/>
            <person name="Beletsky A.V."/>
            <person name="Rakitin A.L."/>
            <person name="Mardanov A.V."/>
            <person name="Ivanova A.A."/>
            <person name="Saltykova V.X."/>
            <person name="Rijpstra W.I.C."/>
            <person name="Sinninghe Damste J.S."/>
            <person name="Ravin N.V."/>
        </authorList>
    </citation>
    <scope>NUCLEOTIDE SEQUENCE [LARGE SCALE GENOMIC DNA]</scope>
    <source>
        <strain evidence="4">PX69</strain>
    </source>
</reference>
<accession>A0A5K7X861</accession>
<evidence type="ECO:0000313" key="3">
    <source>
        <dbReference type="EMBL" id="BBO30941.1"/>
    </source>
</evidence>
<dbReference type="RefSeq" id="WP_152097182.1">
    <property type="nucleotide sequence ID" value="NZ_AP021861.1"/>
</dbReference>
<dbReference type="Proteomes" id="UP000326837">
    <property type="component" value="Chromosome"/>
</dbReference>
<feature type="signal peptide" evidence="2">
    <location>
        <begin position="1"/>
        <end position="26"/>
    </location>
</feature>
<sequence>MRFATPLPWAALFCSIALLAASISRADEPAAEKPVAEESTAAEKSEAAPADDPQVDKAAVEKLVEQLDAADKAARDAAEQQLIELGAKNGVAAASEAFVNLLPQPNDEMPQEVQVRLARIANEIRLRIAQRAIEGTTLTLDVADVPLADVFKQIEKQTGNRLIDYRDEFGQPDAEKKVTYRGAKEPFWKAVDTILDSVQMSPYSDAGGESLAIIDRDQGVLRRGAGRAVYSGPFRIEPTGASSQRGIRNPDQSGLSIDLEISWEPRLRPIGLSMRAEDLKATCDDGRPTPVVSEDIVFDVEVQAESRAVDVVASLQLPARTSQKLATVEGRMTALVPGRLAELKFDNLATAKDVTKRAGEVAVTIERVTKNQALWEIYMRLKVEGSDAGLSADGGWVFQNTAKLVDKKGQSLDNAGFETTMQTEDEICFAFFYELPEGRELKDYDWVYRTPASVVSVPVDFKLENVPLP</sequence>
<dbReference type="KEGG" id="lpav:PLANPX_0553"/>
<dbReference type="EMBL" id="AP021861">
    <property type="protein sequence ID" value="BBO30941.1"/>
    <property type="molecule type" value="Genomic_DNA"/>
</dbReference>
<dbReference type="AlphaFoldDB" id="A0A5K7X861"/>
<keyword evidence="2" id="KW-0732">Signal</keyword>
<feature type="compositionally biased region" description="Basic and acidic residues" evidence="1">
    <location>
        <begin position="30"/>
        <end position="46"/>
    </location>
</feature>
<proteinExistence type="predicted"/>
<gene>
    <name evidence="3" type="ORF">PLANPX_0553</name>
</gene>
<feature type="chain" id="PRO_5025009087" evidence="2">
    <location>
        <begin position="27"/>
        <end position="469"/>
    </location>
</feature>